<accession>A0A8S3UFL3</accession>
<dbReference type="Proteomes" id="UP000683360">
    <property type="component" value="Unassembled WGS sequence"/>
</dbReference>
<evidence type="ECO:0000313" key="2">
    <source>
        <dbReference type="Proteomes" id="UP000683360"/>
    </source>
</evidence>
<comment type="caution">
    <text evidence="1">The sequence shown here is derived from an EMBL/GenBank/DDBJ whole genome shotgun (WGS) entry which is preliminary data.</text>
</comment>
<keyword evidence="2" id="KW-1185">Reference proteome</keyword>
<dbReference type="Gene3D" id="3.40.30.10">
    <property type="entry name" value="Glutaredoxin"/>
    <property type="match status" value="1"/>
</dbReference>
<reference evidence="1" key="1">
    <citation type="submission" date="2021-03" db="EMBL/GenBank/DDBJ databases">
        <authorList>
            <person name="Bekaert M."/>
        </authorList>
    </citation>
    <scope>NUCLEOTIDE SEQUENCE</scope>
</reference>
<dbReference type="AlphaFoldDB" id="A0A8S3UFL3"/>
<dbReference type="EMBL" id="CAJPWZ010002676">
    <property type="protein sequence ID" value="CAG2242563.1"/>
    <property type="molecule type" value="Genomic_DNA"/>
</dbReference>
<evidence type="ECO:0000313" key="1">
    <source>
        <dbReference type="EMBL" id="CAG2242563.1"/>
    </source>
</evidence>
<gene>
    <name evidence="1" type="ORF">MEDL_54734</name>
</gene>
<name>A0A8S3UFL3_MYTED</name>
<dbReference type="OrthoDB" id="6265460at2759"/>
<proteinExistence type="predicted"/>
<sequence>MGPESSYEITVDGHLVFSKLKLGGYPYNDDVSTLLVMDRVHNNQENDEDENVYGMRKNTLLEKYGVKRFPYRGRRKYTPLVYQYSDGGMTISNDVFGLTIRQFERMFKKCLDRRKTKEQWILNLRYPDKSSNEYLEYLDKCTDCDEGIFFDIYV</sequence>
<protein>
    <submittedName>
        <fullName evidence="1">Uncharacterized protein</fullName>
    </submittedName>
</protein>
<organism evidence="1 2">
    <name type="scientific">Mytilus edulis</name>
    <name type="common">Blue mussel</name>
    <dbReference type="NCBI Taxonomy" id="6550"/>
    <lineage>
        <taxon>Eukaryota</taxon>
        <taxon>Metazoa</taxon>
        <taxon>Spiralia</taxon>
        <taxon>Lophotrochozoa</taxon>
        <taxon>Mollusca</taxon>
        <taxon>Bivalvia</taxon>
        <taxon>Autobranchia</taxon>
        <taxon>Pteriomorphia</taxon>
        <taxon>Mytilida</taxon>
        <taxon>Mytiloidea</taxon>
        <taxon>Mytilidae</taxon>
        <taxon>Mytilinae</taxon>
        <taxon>Mytilus</taxon>
    </lineage>
</organism>